<dbReference type="AlphaFoldDB" id="A0A7J6L7V7"/>
<name>A0A7J6L7V7_PEROL</name>
<sequence>MASDFGDSVYTPWPPTSGIQPPASGVYSDTWQLPAKFYLASALASPTDVLSDKETDDFHWSVDGESNTTEPLVTTPKLNPNAEVFVPTTGAPPTETTLNADAPEFIPGTTYEEEEDYHGASLDPDAPEFVPGCRSVVEDDGDDRVDSLIADLASLWVQGLHPAFHEDDEATAGEDLPVEDGSLALLLAEIASDSKHLSGEEPALFHWFSSNFLLSYWEMSHITTYFSSHGLQDTTVNAEADDGQLDLLQEFADYYNDHPIIQMVAESNPPSMQERGPEVADLAVEDTGDDFATLMTPSATYGSEKSSCWSGDALSWSQDLRYHHLGLNGDAPAFVPEADPKEADEPAMNPDAPEFVPAGHEAAEVEDEEFTRLAQMALQYQIDRVKEQLSIFMARLAAAGDAA</sequence>
<evidence type="ECO:0000313" key="3">
    <source>
        <dbReference type="Proteomes" id="UP000570595"/>
    </source>
</evidence>
<accession>A0A7J6L7V7</accession>
<organism evidence="2 3">
    <name type="scientific">Perkinsus olseni</name>
    <name type="common">Perkinsus atlanticus</name>
    <dbReference type="NCBI Taxonomy" id="32597"/>
    <lineage>
        <taxon>Eukaryota</taxon>
        <taxon>Sar</taxon>
        <taxon>Alveolata</taxon>
        <taxon>Perkinsozoa</taxon>
        <taxon>Perkinsea</taxon>
        <taxon>Perkinsida</taxon>
        <taxon>Perkinsidae</taxon>
        <taxon>Perkinsus</taxon>
    </lineage>
</organism>
<reference evidence="2 3" key="1">
    <citation type="submission" date="2020-04" db="EMBL/GenBank/DDBJ databases">
        <title>Perkinsus olseni comparative genomics.</title>
        <authorList>
            <person name="Bogema D.R."/>
        </authorList>
    </citation>
    <scope>NUCLEOTIDE SEQUENCE [LARGE SCALE GENOMIC DNA]</scope>
    <source>
        <strain evidence="2">ATCC PRA-179</strain>
    </source>
</reference>
<dbReference type="Proteomes" id="UP000570595">
    <property type="component" value="Unassembled WGS sequence"/>
</dbReference>
<evidence type="ECO:0000313" key="2">
    <source>
        <dbReference type="EMBL" id="KAF4655287.1"/>
    </source>
</evidence>
<feature type="region of interest" description="Disordered" evidence="1">
    <location>
        <begin position="1"/>
        <end position="21"/>
    </location>
</feature>
<gene>
    <name evidence="2" type="ORF">FOZ61_007658</name>
</gene>
<proteinExistence type="predicted"/>
<dbReference type="OrthoDB" id="441759at2759"/>
<protein>
    <submittedName>
        <fullName evidence="2">Uncharacterized protein</fullName>
    </submittedName>
</protein>
<comment type="caution">
    <text evidence="2">The sequence shown here is derived from an EMBL/GenBank/DDBJ whole genome shotgun (WGS) entry which is preliminary data.</text>
</comment>
<dbReference type="EMBL" id="JABAHT010000475">
    <property type="protein sequence ID" value="KAF4655287.1"/>
    <property type="molecule type" value="Genomic_DNA"/>
</dbReference>
<evidence type="ECO:0000256" key="1">
    <source>
        <dbReference type="SAM" id="MobiDB-lite"/>
    </source>
</evidence>